<feature type="region of interest" description="Disordered" evidence="1">
    <location>
        <begin position="1"/>
        <end position="21"/>
    </location>
</feature>
<dbReference type="Proteomes" id="UP000284706">
    <property type="component" value="Unassembled WGS sequence"/>
</dbReference>
<dbReference type="GO" id="GO:0003682">
    <property type="term" value="F:chromatin binding"/>
    <property type="evidence" value="ECO:0007669"/>
    <property type="project" value="InterPro"/>
</dbReference>
<gene>
    <name evidence="3" type="ORF">CVT26_006685</name>
</gene>
<evidence type="ECO:0000313" key="3">
    <source>
        <dbReference type="EMBL" id="PPQ97292.1"/>
    </source>
</evidence>
<evidence type="ECO:0000259" key="2">
    <source>
        <dbReference type="PROSITE" id="PS51038"/>
    </source>
</evidence>
<feature type="compositionally biased region" description="Low complexity" evidence="1">
    <location>
        <begin position="239"/>
        <end position="252"/>
    </location>
</feature>
<dbReference type="InParanoid" id="A0A409Y2S4"/>
<dbReference type="PROSITE" id="PS51038">
    <property type="entry name" value="BAH"/>
    <property type="match status" value="1"/>
</dbReference>
<feature type="region of interest" description="Disordered" evidence="1">
    <location>
        <begin position="462"/>
        <end position="483"/>
    </location>
</feature>
<dbReference type="AlphaFoldDB" id="A0A409Y2S4"/>
<feature type="compositionally biased region" description="Low complexity" evidence="1">
    <location>
        <begin position="367"/>
        <end position="377"/>
    </location>
</feature>
<dbReference type="EMBL" id="NHYE01001269">
    <property type="protein sequence ID" value="PPQ97292.1"/>
    <property type="molecule type" value="Genomic_DNA"/>
</dbReference>
<feature type="region of interest" description="Disordered" evidence="1">
    <location>
        <begin position="234"/>
        <end position="307"/>
    </location>
</feature>
<reference evidence="3 4" key="1">
    <citation type="journal article" date="2018" name="Evol. Lett.">
        <title>Horizontal gene cluster transfer increased hallucinogenic mushroom diversity.</title>
        <authorList>
            <person name="Reynolds H.T."/>
            <person name="Vijayakumar V."/>
            <person name="Gluck-Thaler E."/>
            <person name="Korotkin H.B."/>
            <person name="Matheny P.B."/>
            <person name="Slot J.C."/>
        </authorList>
    </citation>
    <scope>NUCLEOTIDE SEQUENCE [LARGE SCALE GENOMIC DNA]</scope>
    <source>
        <strain evidence="3 4">SRW20</strain>
    </source>
</reference>
<sequence>MARGRPPGSGNAKRAAKAKSNDDYQNMTMKQFQMLKSYGTFVITDPETGEAAYKFKRGDIAAILPYGRDPGEEMEMSDYWVGVIRDIRAEVDDDDNNVVLALLNWYYSGGDVKGIIKSFDETAIGKFERIKAEHKDFVGSESFESVLTLVEFNECDPDQIYIPRDQFYCRYSLERNARIIKPKPGSSGCTCLKPYDPNDITPSHVMHFCPRPSCRRAYHQDCLLEAKSFEVLPPEPKAPAKASASQRKPAPSQKRRSARMHTSPIKKPLPSRSKTKVTFEEPDDDIVNSNTPVIPFTSTSTRPNRLLACSPDTDDPVDLESLVPLQLVTITSTGSQRGTIKEDENDSDTIIIAQPPRKKRRGPGRPPASSRKVSSSSQPLAQIQEPRSLAAVLSEIPGDLLDIAQQPMVRGGAFVRGGVSGNIGFVTRARRLVYKILEGERTVADLLERVDLPIDGIPGVSRDRSPSASISANGAGGSGRAGTTMNMAKWEAEVFGPEKERGWDVDEENAIVKIAGSRKTLPALVCPNCKSAI</sequence>
<feature type="compositionally biased region" description="Polar residues" evidence="1">
    <location>
        <begin position="287"/>
        <end position="303"/>
    </location>
</feature>
<proteinExistence type="predicted"/>
<feature type="domain" description="BAH" evidence="2">
    <location>
        <begin position="53"/>
        <end position="184"/>
    </location>
</feature>
<feature type="region of interest" description="Disordered" evidence="1">
    <location>
        <begin position="354"/>
        <end position="381"/>
    </location>
</feature>
<organism evidence="3 4">
    <name type="scientific">Gymnopilus dilepis</name>
    <dbReference type="NCBI Taxonomy" id="231916"/>
    <lineage>
        <taxon>Eukaryota</taxon>
        <taxon>Fungi</taxon>
        <taxon>Dikarya</taxon>
        <taxon>Basidiomycota</taxon>
        <taxon>Agaricomycotina</taxon>
        <taxon>Agaricomycetes</taxon>
        <taxon>Agaricomycetidae</taxon>
        <taxon>Agaricales</taxon>
        <taxon>Agaricineae</taxon>
        <taxon>Hymenogastraceae</taxon>
        <taxon>Gymnopilus</taxon>
    </lineage>
</organism>
<protein>
    <recommendedName>
        <fullName evidence="2">BAH domain-containing protein</fullName>
    </recommendedName>
</protein>
<accession>A0A409Y2S4</accession>
<evidence type="ECO:0000256" key="1">
    <source>
        <dbReference type="SAM" id="MobiDB-lite"/>
    </source>
</evidence>
<keyword evidence="4" id="KW-1185">Reference proteome</keyword>
<evidence type="ECO:0000313" key="4">
    <source>
        <dbReference type="Proteomes" id="UP000284706"/>
    </source>
</evidence>
<comment type="caution">
    <text evidence="3">The sequence shown here is derived from an EMBL/GenBank/DDBJ whole genome shotgun (WGS) entry which is preliminary data.</text>
</comment>
<dbReference type="InterPro" id="IPR001025">
    <property type="entry name" value="BAH_dom"/>
</dbReference>
<dbReference type="OrthoDB" id="10259622at2759"/>
<name>A0A409Y2S4_9AGAR</name>